<dbReference type="Proteomes" id="UP000218231">
    <property type="component" value="Unassembled WGS sequence"/>
</dbReference>
<gene>
    <name evidence="1" type="ORF">WR25_22938</name>
</gene>
<comment type="caution">
    <text evidence="1">The sequence shown here is derived from an EMBL/GenBank/DDBJ whole genome shotgun (WGS) entry which is preliminary data.</text>
</comment>
<protein>
    <submittedName>
        <fullName evidence="1">Uncharacterized protein</fullName>
    </submittedName>
</protein>
<evidence type="ECO:0000313" key="1">
    <source>
        <dbReference type="EMBL" id="PAV81671.1"/>
    </source>
</evidence>
<organism evidence="1 2">
    <name type="scientific">Diploscapter pachys</name>
    <dbReference type="NCBI Taxonomy" id="2018661"/>
    <lineage>
        <taxon>Eukaryota</taxon>
        <taxon>Metazoa</taxon>
        <taxon>Ecdysozoa</taxon>
        <taxon>Nematoda</taxon>
        <taxon>Chromadorea</taxon>
        <taxon>Rhabditida</taxon>
        <taxon>Rhabditina</taxon>
        <taxon>Rhabditomorpha</taxon>
        <taxon>Rhabditoidea</taxon>
        <taxon>Rhabditidae</taxon>
        <taxon>Diploscapter</taxon>
    </lineage>
</organism>
<name>A0A2A2L5X8_9BILA</name>
<dbReference type="STRING" id="2018661.A0A2A2L5X8"/>
<dbReference type="EMBL" id="LIAE01007145">
    <property type="protein sequence ID" value="PAV81671.1"/>
    <property type="molecule type" value="Genomic_DNA"/>
</dbReference>
<reference evidence="1 2" key="1">
    <citation type="journal article" date="2017" name="Curr. Biol.">
        <title>Genome architecture and evolution of a unichromosomal asexual nematode.</title>
        <authorList>
            <person name="Fradin H."/>
            <person name="Zegar C."/>
            <person name="Gutwein M."/>
            <person name="Lucas J."/>
            <person name="Kovtun M."/>
            <person name="Corcoran D."/>
            <person name="Baugh L.R."/>
            <person name="Kiontke K."/>
            <person name="Gunsalus K."/>
            <person name="Fitch D.H."/>
            <person name="Piano F."/>
        </authorList>
    </citation>
    <scope>NUCLEOTIDE SEQUENCE [LARGE SCALE GENOMIC DNA]</scope>
    <source>
        <strain evidence="1">PF1309</strain>
    </source>
</reference>
<keyword evidence="2" id="KW-1185">Reference proteome</keyword>
<accession>A0A2A2L5X8</accession>
<proteinExistence type="predicted"/>
<evidence type="ECO:0000313" key="2">
    <source>
        <dbReference type="Proteomes" id="UP000218231"/>
    </source>
</evidence>
<dbReference type="AlphaFoldDB" id="A0A2A2L5X8"/>
<sequence>MAPLNRFQRMVKWWQSMPHRMLKKYPEQTLVVAFFVVPASIVAVYKFGYIIPQRGQKPYYLNRYAAVRPDDEIAKNWRDAKDYPAYYLPDSMEFALPHLDPPSK</sequence>
<dbReference type="OrthoDB" id="5786237at2759"/>